<dbReference type="Proteomes" id="UP000472240">
    <property type="component" value="Chromosome 4"/>
</dbReference>
<keyword evidence="3" id="KW-1185">Reference proteome</keyword>
<reference evidence="2" key="5">
    <citation type="submission" date="2025-09" db="UniProtKB">
        <authorList>
            <consortium name="Ensembl"/>
        </authorList>
    </citation>
    <scope>IDENTIFICATION</scope>
</reference>
<dbReference type="AlphaFoldDB" id="A0A671FLJ8"/>
<dbReference type="Ensembl" id="ENSRFET00010026727.1">
    <property type="protein sequence ID" value="ENSRFEP00010024589.1"/>
    <property type="gene ID" value="ENSRFEG00010016302.1"/>
</dbReference>
<evidence type="ECO:0000313" key="3">
    <source>
        <dbReference type="Proteomes" id="UP000472240"/>
    </source>
</evidence>
<reference evidence="2 3" key="2">
    <citation type="journal article" date="2018" name="Annu Rev Anim Biosci">
        <title>Bat Biology, Genomes, and the Bat1K Project: To Generate Chromosome-Level Genomes for All Living Bat Species.</title>
        <authorList>
            <person name="Teeling E.C."/>
            <person name="Vernes S.C."/>
            <person name="Davalos L.M."/>
            <person name="Ray D.A."/>
            <person name="Gilbert M.T.P."/>
            <person name="Myers E."/>
        </authorList>
    </citation>
    <scope>NUCLEOTIDE SEQUENCE</scope>
</reference>
<feature type="region of interest" description="Disordered" evidence="1">
    <location>
        <begin position="55"/>
        <end position="84"/>
    </location>
</feature>
<feature type="compositionally biased region" description="Polar residues" evidence="1">
    <location>
        <begin position="55"/>
        <end position="64"/>
    </location>
</feature>
<evidence type="ECO:0000256" key="1">
    <source>
        <dbReference type="SAM" id="MobiDB-lite"/>
    </source>
</evidence>
<protein>
    <submittedName>
        <fullName evidence="2">Small integral membrane protein 2</fullName>
    </submittedName>
</protein>
<reference evidence="2" key="4">
    <citation type="submission" date="2025-08" db="UniProtKB">
        <authorList>
            <consortium name="Ensembl"/>
        </authorList>
    </citation>
    <scope>IDENTIFICATION</scope>
</reference>
<evidence type="ECO:0000313" key="2">
    <source>
        <dbReference type="Ensembl" id="ENSRFEP00010024589.1"/>
    </source>
</evidence>
<proteinExistence type="predicted"/>
<dbReference type="OMA" id="DEPHARI"/>
<dbReference type="InParanoid" id="A0A671FLJ8"/>
<sequence>KEVGEQTGASRLPLGAVETRGCAISTLFGCWASLICDTYTVLAWNKIESALGASSSFEPHTGIQQHRRPGYTKEDQSQMPEAGL</sequence>
<accession>A0A671FLJ8</accession>
<organism evidence="2 3">
    <name type="scientific">Rhinolophus ferrumequinum</name>
    <name type="common">Greater horseshoe bat</name>
    <dbReference type="NCBI Taxonomy" id="59479"/>
    <lineage>
        <taxon>Eukaryota</taxon>
        <taxon>Metazoa</taxon>
        <taxon>Chordata</taxon>
        <taxon>Craniata</taxon>
        <taxon>Vertebrata</taxon>
        <taxon>Euteleostomi</taxon>
        <taxon>Mammalia</taxon>
        <taxon>Eutheria</taxon>
        <taxon>Laurasiatheria</taxon>
        <taxon>Chiroptera</taxon>
        <taxon>Yinpterochiroptera</taxon>
        <taxon>Rhinolophoidea</taxon>
        <taxon>Rhinolophidae</taxon>
        <taxon>Rhinolophinae</taxon>
        <taxon>Rhinolophus</taxon>
    </lineage>
</organism>
<reference evidence="3" key="3">
    <citation type="submission" date="2018-12" db="EMBL/GenBank/DDBJ databases">
        <title>G10K-VGP greater horseshoe bat female genome, primary haplotype.</title>
        <authorList>
            <person name="Teeling E."/>
            <person name="Myers G."/>
            <person name="Vernes S."/>
            <person name="Pippel M."/>
            <person name="Winkler S."/>
            <person name="Fedrigo O."/>
            <person name="Rhie A."/>
            <person name="Koren S."/>
            <person name="Phillippy A."/>
            <person name="Lewin H."/>
            <person name="Damas J."/>
            <person name="Howe K."/>
            <person name="Mountcastle J."/>
            <person name="Jarvis E.D."/>
        </authorList>
    </citation>
    <scope>NUCLEOTIDE SEQUENCE [LARGE SCALE GENOMIC DNA]</scope>
</reference>
<dbReference type="GeneTree" id="ENSGT00390000014262"/>
<reference evidence="2 3" key="1">
    <citation type="journal article" date="2015" name="Annu Rev Anim Biosci">
        <title>The Genome 10K Project: a way forward.</title>
        <authorList>
            <person name="Koepfli K.P."/>
            <person name="Paten B."/>
            <person name="O'Brien S.J."/>
            <person name="Koepfli K.P."/>
            <person name="Paten B."/>
            <person name="Antunes A."/>
            <person name="Belov K."/>
            <person name="Bustamante C."/>
            <person name="Castoe T.A."/>
            <person name="Clawson H."/>
            <person name="Crawford A.J."/>
            <person name="Diekhans M."/>
            <person name="Distel D."/>
            <person name="Durbin R."/>
            <person name="Earl D."/>
            <person name="Fujita M.K."/>
            <person name="Gamble T."/>
            <person name="Georges A."/>
            <person name="Gemmell N."/>
            <person name="Gilbert M.T."/>
            <person name="Graves J.M."/>
            <person name="Green R.E."/>
            <person name="Hickey G."/>
            <person name="Jarvis E.D."/>
            <person name="Johnson W."/>
            <person name="Komissarov A."/>
            <person name="Korf I."/>
            <person name="Kuhn R."/>
            <person name="Larkin D.M."/>
            <person name="Lewin H."/>
            <person name="Lopez J.V."/>
            <person name="Ma J."/>
            <person name="Marques-Bonet T."/>
            <person name="Miller W."/>
            <person name="Murphy R."/>
            <person name="Pevzner P."/>
            <person name="Shapiro B."/>
            <person name="Steiner C."/>
            <person name="Tamazian G."/>
            <person name="Venkatesh B."/>
            <person name="Wang J."/>
            <person name="Wayne R."/>
            <person name="Wiley E."/>
            <person name="Yang H."/>
            <person name="Zhang G."/>
            <person name="Haussler D."/>
            <person name="Ryder O."/>
            <person name="O'Brien S.J."/>
        </authorList>
    </citation>
    <scope>NUCLEOTIDE SEQUENCE</scope>
</reference>
<name>A0A671FLJ8_RHIFE</name>